<dbReference type="GeneID" id="59330296"/>
<evidence type="ECO:0000313" key="2">
    <source>
        <dbReference type="EMBL" id="KAF6221914.1"/>
    </source>
</evidence>
<dbReference type="RefSeq" id="XP_037151349.1">
    <property type="nucleotide sequence ID" value="XM_037292810.1"/>
</dbReference>
<evidence type="ECO:0000313" key="3">
    <source>
        <dbReference type="Proteomes" id="UP000593566"/>
    </source>
</evidence>
<sequence length="207" mass="23692">MSFVWSDPFKPQAEVRSPKVPSISTVLKDTKAQPQPIYSRGLIVYDKSDVDSRGEPTRKKLWIWEMKYDPTYESASSHRERKKALSYSVKDGPGEKAKDMGLVSEEDLRETEPEPPTLFEPGAIVFDKRDRDSEKKSTHEKLWVWEVTYHPPPYPRVKSHLLRDGPGGQAKEMGSENGHREGGKEFDWLSIKGEINPRTHQREGGVD</sequence>
<feature type="region of interest" description="Disordered" evidence="1">
    <location>
        <begin position="72"/>
        <end position="137"/>
    </location>
</feature>
<accession>A0A8H6FBN8</accession>
<gene>
    <name evidence="2" type="ORF">HO133_001882</name>
</gene>
<feature type="region of interest" description="Disordered" evidence="1">
    <location>
        <begin position="1"/>
        <end position="31"/>
    </location>
</feature>
<feature type="compositionally biased region" description="Basic and acidic residues" evidence="1">
    <location>
        <begin position="173"/>
        <end position="187"/>
    </location>
</feature>
<feature type="compositionally biased region" description="Basic and acidic residues" evidence="1">
    <location>
        <begin position="126"/>
        <end position="137"/>
    </location>
</feature>
<feature type="compositionally biased region" description="Basic and acidic residues" evidence="1">
    <location>
        <begin position="195"/>
        <end position="207"/>
    </location>
</feature>
<evidence type="ECO:0000256" key="1">
    <source>
        <dbReference type="SAM" id="MobiDB-lite"/>
    </source>
</evidence>
<comment type="caution">
    <text evidence="2">The sequence shown here is derived from an EMBL/GenBank/DDBJ whole genome shotgun (WGS) entry which is preliminary data.</text>
</comment>
<name>A0A8H6FBN8_9LECA</name>
<proteinExistence type="predicted"/>
<dbReference type="EMBL" id="JACCJB010000013">
    <property type="protein sequence ID" value="KAF6221914.1"/>
    <property type="molecule type" value="Genomic_DNA"/>
</dbReference>
<reference evidence="2 3" key="1">
    <citation type="journal article" date="2020" name="Genomics">
        <title>Complete, high-quality genomes from long-read metagenomic sequencing of two wolf lichen thalli reveals enigmatic genome architecture.</title>
        <authorList>
            <person name="McKenzie S.K."/>
            <person name="Walston R.F."/>
            <person name="Allen J.L."/>
        </authorList>
    </citation>
    <scope>NUCLEOTIDE SEQUENCE [LARGE SCALE GENOMIC DNA]</scope>
    <source>
        <strain evidence="2">WasteWater1</strain>
    </source>
</reference>
<dbReference type="AlphaFoldDB" id="A0A8H6FBN8"/>
<feature type="region of interest" description="Disordered" evidence="1">
    <location>
        <begin position="155"/>
        <end position="207"/>
    </location>
</feature>
<keyword evidence="3" id="KW-1185">Reference proteome</keyword>
<protein>
    <submittedName>
        <fullName evidence="2">Uncharacterized protein</fullName>
    </submittedName>
</protein>
<organism evidence="2 3">
    <name type="scientific">Letharia lupina</name>
    <dbReference type="NCBI Taxonomy" id="560253"/>
    <lineage>
        <taxon>Eukaryota</taxon>
        <taxon>Fungi</taxon>
        <taxon>Dikarya</taxon>
        <taxon>Ascomycota</taxon>
        <taxon>Pezizomycotina</taxon>
        <taxon>Lecanoromycetes</taxon>
        <taxon>OSLEUM clade</taxon>
        <taxon>Lecanoromycetidae</taxon>
        <taxon>Lecanorales</taxon>
        <taxon>Lecanorineae</taxon>
        <taxon>Parmeliaceae</taxon>
        <taxon>Letharia</taxon>
    </lineage>
</organism>
<dbReference type="Proteomes" id="UP000593566">
    <property type="component" value="Unassembled WGS sequence"/>
</dbReference>